<evidence type="ECO:0000256" key="4">
    <source>
        <dbReference type="ARBA" id="ARBA00023170"/>
    </source>
</evidence>
<dbReference type="PANTHER" id="PTHR19343:SF13">
    <property type="entry name" value="T CELL RECEPTOR ALPHA VARIABLE 21"/>
    <property type="match status" value="1"/>
</dbReference>
<evidence type="ECO:0000256" key="1">
    <source>
        <dbReference type="ARBA" id="ARBA00022729"/>
    </source>
</evidence>
<dbReference type="GO" id="GO:0042101">
    <property type="term" value="C:T cell receptor complex"/>
    <property type="evidence" value="ECO:0007669"/>
    <property type="project" value="UniProtKB-KW"/>
</dbReference>
<dbReference type="Proteomes" id="UP000314987">
    <property type="component" value="Unassembled WGS sequence"/>
</dbReference>
<keyword evidence="2" id="KW-0391">Immunity</keyword>
<evidence type="ECO:0000256" key="5">
    <source>
        <dbReference type="ARBA" id="ARBA00023319"/>
    </source>
</evidence>
<feature type="domain" description="Ig-like" evidence="8">
    <location>
        <begin position="23"/>
        <end position="109"/>
    </location>
</feature>
<evidence type="ECO:0000256" key="6">
    <source>
        <dbReference type="ARBA" id="ARBA00043266"/>
    </source>
</evidence>
<dbReference type="InterPro" id="IPR013106">
    <property type="entry name" value="Ig_V-set"/>
</dbReference>
<dbReference type="PANTHER" id="PTHR19343">
    <property type="entry name" value="T CELL RECEPTOR ALPHA VARIABLE 1-2"/>
    <property type="match status" value="1"/>
</dbReference>
<keyword evidence="1 7" id="KW-0732">Signal</keyword>
<dbReference type="AlphaFoldDB" id="A0A4X2M036"/>
<reference evidence="9" key="2">
    <citation type="submission" date="2025-08" db="UniProtKB">
        <authorList>
            <consortium name="Ensembl"/>
        </authorList>
    </citation>
    <scope>IDENTIFICATION</scope>
</reference>
<evidence type="ECO:0000313" key="10">
    <source>
        <dbReference type="Proteomes" id="UP000314987"/>
    </source>
</evidence>
<dbReference type="InterPro" id="IPR051006">
    <property type="entry name" value="TCR_variable_domain"/>
</dbReference>
<keyword evidence="3" id="KW-1064">Adaptive immunity</keyword>
<keyword evidence="10" id="KW-1185">Reference proteome</keyword>
<dbReference type="InterPro" id="IPR003599">
    <property type="entry name" value="Ig_sub"/>
</dbReference>
<evidence type="ECO:0000256" key="2">
    <source>
        <dbReference type="ARBA" id="ARBA00022859"/>
    </source>
</evidence>
<dbReference type="GO" id="GO:0042605">
    <property type="term" value="F:peptide antigen binding"/>
    <property type="evidence" value="ECO:0007669"/>
    <property type="project" value="TreeGrafter"/>
</dbReference>
<feature type="chain" id="PRO_5021303557" description="Ig-like domain-containing protein" evidence="7">
    <location>
        <begin position="22"/>
        <end position="130"/>
    </location>
</feature>
<dbReference type="Pfam" id="PF07686">
    <property type="entry name" value="V-set"/>
    <property type="match status" value="1"/>
</dbReference>
<dbReference type="Gene3D" id="2.60.40.10">
    <property type="entry name" value="Immunoglobulins"/>
    <property type="match status" value="1"/>
</dbReference>
<keyword evidence="5" id="KW-0393">Immunoglobulin domain</keyword>
<dbReference type="OMA" id="NIFAYEI"/>
<dbReference type="Ensembl" id="ENSVURT00010030311.1">
    <property type="protein sequence ID" value="ENSVURP00010026612.1"/>
    <property type="gene ID" value="ENSVURG00010020370.1"/>
</dbReference>
<evidence type="ECO:0000256" key="7">
    <source>
        <dbReference type="SAM" id="SignalP"/>
    </source>
</evidence>
<dbReference type="InterPro" id="IPR013783">
    <property type="entry name" value="Ig-like_fold"/>
</dbReference>
<sequence>MEKALGALSVVFCLHLDWVSSQDKIEQSPPSLSVQMGENITMTCSYTVSNFKNLQWYRQYPGKGPRILLTVYSKAKWEGRFRAILEKEHSDLYILTSQPGDSGTYLCAVGPQRSPNTCSLCTNLAGGAQA</sequence>
<dbReference type="SMART" id="SM00406">
    <property type="entry name" value="IGv"/>
    <property type="match status" value="1"/>
</dbReference>
<dbReference type="InterPro" id="IPR007110">
    <property type="entry name" value="Ig-like_dom"/>
</dbReference>
<evidence type="ECO:0000313" key="9">
    <source>
        <dbReference type="Ensembl" id="ENSVURP00010026612.1"/>
    </source>
</evidence>
<dbReference type="SUPFAM" id="SSF48726">
    <property type="entry name" value="Immunoglobulin"/>
    <property type="match status" value="1"/>
</dbReference>
<evidence type="ECO:0000256" key="3">
    <source>
        <dbReference type="ARBA" id="ARBA00023130"/>
    </source>
</evidence>
<protein>
    <recommendedName>
        <fullName evidence="8">Ig-like domain-containing protein</fullName>
    </recommendedName>
</protein>
<keyword evidence="4" id="KW-0675">Receptor</keyword>
<name>A0A4X2M036_VOMUR</name>
<dbReference type="PROSITE" id="PS50835">
    <property type="entry name" value="IG_LIKE"/>
    <property type="match status" value="1"/>
</dbReference>
<dbReference type="GO" id="GO:0002250">
    <property type="term" value="P:adaptive immune response"/>
    <property type="evidence" value="ECO:0007669"/>
    <property type="project" value="UniProtKB-KW"/>
</dbReference>
<proteinExistence type="predicted"/>
<dbReference type="SMART" id="SM00409">
    <property type="entry name" value="IG"/>
    <property type="match status" value="1"/>
</dbReference>
<dbReference type="InterPro" id="IPR036179">
    <property type="entry name" value="Ig-like_dom_sf"/>
</dbReference>
<accession>A0A4X2M036</accession>
<keyword evidence="6" id="KW-1279">T cell receptor</keyword>
<evidence type="ECO:0000259" key="8">
    <source>
        <dbReference type="PROSITE" id="PS50835"/>
    </source>
</evidence>
<dbReference type="STRING" id="29139.ENSVURP00010026612"/>
<dbReference type="GeneTree" id="ENSGT00940000153130"/>
<reference evidence="9" key="3">
    <citation type="submission" date="2025-09" db="UniProtKB">
        <authorList>
            <consortium name="Ensembl"/>
        </authorList>
    </citation>
    <scope>IDENTIFICATION</scope>
</reference>
<organism evidence="9 10">
    <name type="scientific">Vombatus ursinus</name>
    <name type="common">Common wombat</name>
    <dbReference type="NCBI Taxonomy" id="29139"/>
    <lineage>
        <taxon>Eukaryota</taxon>
        <taxon>Metazoa</taxon>
        <taxon>Chordata</taxon>
        <taxon>Craniata</taxon>
        <taxon>Vertebrata</taxon>
        <taxon>Euteleostomi</taxon>
        <taxon>Mammalia</taxon>
        <taxon>Metatheria</taxon>
        <taxon>Diprotodontia</taxon>
        <taxon>Vombatidae</taxon>
        <taxon>Vombatus</taxon>
    </lineage>
</organism>
<feature type="signal peptide" evidence="7">
    <location>
        <begin position="1"/>
        <end position="21"/>
    </location>
</feature>
<reference evidence="10" key="1">
    <citation type="submission" date="2018-12" db="EMBL/GenBank/DDBJ databases">
        <authorList>
            <person name="Yazar S."/>
        </authorList>
    </citation>
    <scope>NUCLEOTIDE SEQUENCE [LARGE SCALE GENOMIC DNA]</scope>
</reference>